<evidence type="ECO:0000256" key="10">
    <source>
        <dbReference type="SAM" id="MobiDB-lite"/>
    </source>
</evidence>
<dbReference type="SUPFAM" id="SSF49417">
    <property type="entry name" value="p53-like transcription factors"/>
    <property type="match status" value="1"/>
</dbReference>
<dbReference type="OrthoDB" id="19300at2759"/>
<dbReference type="Pfam" id="PF00017">
    <property type="entry name" value="SH2"/>
    <property type="match status" value="1"/>
</dbReference>
<sequence length="560" mass="64192">MEETDLDEMNPEFGNEFWKELTDDVLDTLYSQLEQPAFDTSEYYLDDDDDGMLGSTNPGGFVLPEAAHGAMAPAVQVKDEDAVARTVDPAHFQQQGQQHQHHQQAAAEPRQQARPAAAHVPLPAISQDQAKARMVIDQVQQLFATQDQHIEQIRQIQQQLVLQPQKEGVRQLQEQQWKLNQQIELELKELQGLHRSVILDPPALHQLRMLLQRLKIQQQKIELFRQELQLPTPQVLFKGKTLEDNYVLALLSGSNVNIQNISKVKAILVAEEKNWKNKKPIENDVQAMDSMKRVLTFHNIKLNVSTRMSMVYLKFAVQVTLQNGGTHTIESAGSSPIIVITNESQWCDAAGKLLLFEAFGGQTEIPWQHLANVTHTHFLKATRQDPGRPQRRLNHGEFQYIHYKFFGGQLNVTQQQAGRFWSWFGQVVQTLRFKRHIANMWFVGLIYGFITKNACTEILKNEEIGTFVIRFSENHPGLFAVAYVDDDPYERVKHYLVKPEDISSNKSLPDFLREKPQFLYVNQLDPATGELHKLPKDKVLEGYYSKRQLHGKPSNGYVLL</sequence>
<dbReference type="InterPro" id="IPR036860">
    <property type="entry name" value="SH2_dom_sf"/>
</dbReference>
<evidence type="ECO:0000256" key="8">
    <source>
        <dbReference type="PROSITE-ProRule" id="PRU00191"/>
    </source>
</evidence>
<evidence type="ECO:0000313" key="13">
    <source>
        <dbReference type="Proteomes" id="UP000011083"/>
    </source>
</evidence>
<dbReference type="GO" id="GO:0003677">
    <property type="term" value="F:DNA binding"/>
    <property type="evidence" value="ECO:0007669"/>
    <property type="project" value="UniProtKB-KW"/>
</dbReference>
<feature type="region of interest" description="Disordered" evidence="10">
    <location>
        <begin position="90"/>
        <end position="118"/>
    </location>
</feature>
<protein>
    <submittedName>
        <fullName evidence="12">Signal transducer and activator of transcription STAT family protein</fullName>
    </submittedName>
</protein>
<keyword evidence="6" id="KW-0804">Transcription</keyword>
<dbReference type="GO" id="GO:0007165">
    <property type="term" value="P:signal transduction"/>
    <property type="evidence" value="ECO:0007669"/>
    <property type="project" value="InterPro"/>
</dbReference>
<dbReference type="RefSeq" id="XP_004339235.1">
    <property type="nucleotide sequence ID" value="XM_004339187.1"/>
</dbReference>
<keyword evidence="9" id="KW-0175">Coiled coil</keyword>
<dbReference type="InterPro" id="IPR037059">
    <property type="entry name" value="RHD_DNA_bind_dom_sf"/>
</dbReference>
<dbReference type="InterPro" id="IPR001217">
    <property type="entry name" value="STAT"/>
</dbReference>
<dbReference type="InterPro" id="IPR041410">
    <property type="entry name" value="STATa_Ig"/>
</dbReference>
<comment type="similarity">
    <text evidence="2">Belongs to the transcription factor STAT family.</text>
</comment>
<keyword evidence="5" id="KW-0238">DNA-binding</keyword>
<dbReference type="InterPro" id="IPR041604">
    <property type="entry name" value="EF-hand_12"/>
</dbReference>
<dbReference type="SUPFAM" id="SSF47655">
    <property type="entry name" value="STAT"/>
    <property type="match status" value="1"/>
</dbReference>
<dbReference type="EMBL" id="KB007974">
    <property type="protein sequence ID" value="ELR17222.1"/>
    <property type="molecule type" value="Genomic_DNA"/>
</dbReference>
<evidence type="ECO:0000256" key="7">
    <source>
        <dbReference type="ARBA" id="ARBA00023242"/>
    </source>
</evidence>
<evidence type="ECO:0000256" key="1">
    <source>
        <dbReference type="ARBA" id="ARBA00004123"/>
    </source>
</evidence>
<evidence type="ECO:0000256" key="5">
    <source>
        <dbReference type="ARBA" id="ARBA00023125"/>
    </source>
</evidence>
<dbReference type="Proteomes" id="UP000011083">
    <property type="component" value="Unassembled WGS sequence"/>
</dbReference>
<dbReference type="Pfam" id="PF18214">
    <property type="entry name" value="STATa_Ig"/>
    <property type="match status" value="1"/>
</dbReference>
<evidence type="ECO:0000259" key="11">
    <source>
        <dbReference type="PROSITE" id="PS50001"/>
    </source>
</evidence>
<dbReference type="SMART" id="SM00252">
    <property type="entry name" value="SH2"/>
    <property type="match status" value="1"/>
</dbReference>
<proteinExistence type="inferred from homology"/>
<keyword evidence="7" id="KW-0539">Nucleus</keyword>
<dbReference type="KEGG" id="acan:ACA1_058890"/>
<name>L8GWB9_ACACF</name>
<evidence type="ECO:0000256" key="2">
    <source>
        <dbReference type="ARBA" id="ARBA00005586"/>
    </source>
</evidence>
<dbReference type="Gene3D" id="3.30.505.10">
    <property type="entry name" value="SH2 domain"/>
    <property type="match status" value="1"/>
</dbReference>
<dbReference type="Gene3D" id="1.20.58.240">
    <property type="entry name" value="STAT, domain 1"/>
    <property type="match status" value="1"/>
</dbReference>
<dbReference type="GO" id="GO:0005634">
    <property type="term" value="C:nucleus"/>
    <property type="evidence" value="ECO:0007669"/>
    <property type="project" value="UniProtKB-SubCell"/>
</dbReference>
<dbReference type="InterPro" id="IPR008967">
    <property type="entry name" value="p53-like_TF_DNA-bd_sf"/>
</dbReference>
<dbReference type="PROSITE" id="PS50001">
    <property type="entry name" value="SH2"/>
    <property type="match status" value="1"/>
</dbReference>
<keyword evidence="13" id="KW-1185">Reference proteome</keyword>
<evidence type="ECO:0000313" key="12">
    <source>
        <dbReference type="EMBL" id="ELR17222.1"/>
    </source>
</evidence>
<dbReference type="Gene3D" id="1.10.238.10">
    <property type="entry name" value="EF-hand"/>
    <property type="match status" value="1"/>
</dbReference>
<dbReference type="CDD" id="cd09919">
    <property type="entry name" value="SH2_STAT_family"/>
    <property type="match status" value="1"/>
</dbReference>
<dbReference type="PANTHER" id="PTHR11801">
    <property type="entry name" value="SIGNAL TRANSDUCER AND ACTIVATOR OF TRANSCRIPTION"/>
    <property type="match status" value="1"/>
</dbReference>
<evidence type="ECO:0000256" key="9">
    <source>
        <dbReference type="SAM" id="Coils"/>
    </source>
</evidence>
<feature type="coiled-coil region" evidence="9">
    <location>
        <begin position="169"/>
        <end position="227"/>
    </location>
</feature>
<gene>
    <name evidence="12" type="ORF">ACA1_058890</name>
</gene>
<accession>L8GWB9</accession>
<dbReference type="VEuPathDB" id="AmoebaDB:ACA1_058890"/>
<evidence type="ECO:0000256" key="6">
    <source>
        <dbReference type="ARBA" id="ARBA00023163"/>
    </source>
</evidence>
<evidence type="ECO:0000256" key="4">
    <source>
        <dbReference type="ARBA" id="ARBA00023015"/>
    </source>
</evidence>
<dbReference type="SUPFAM" id="SSF55550">
    <property type="entry name" value="SH2 domain"/>
    <property type="match status" value="1"/>
</dbReference>
<keyword evidence="4" id="KW-0805">Transcription regulation</keyword>
<evidence type="ECO:0000256" key="3">
    <source>
        <dbReference type="ARBA" id="ARBA00022999"/>
    </source>
</evidence>
<reference evidence="12 13" key="1">
    <citation type="journal article" date="2013" name="Genome Biol.">
        <title>Genome of Acanthamoeba castellanii highlights extensive lateral gene transfer and early evolution of tyrosine kinase signaling.</title>
        <authorList>
            <person name="Clarke M."/>
            <person name="Lohan A.J."/>
            <person name="Liu B."/>
            <person name="Lagkouvardos I."/>
            <person name="Roy S."/>
            <person name="Zafar N."/>
            <person name="Bertelli C."/>
            <person name="Schilde C."/>
            <person name="Kianianmomeni A."/>
            <person name="Burglin T.R."/>
            <person name="Frech C."/>
            <person name="Turcotte B."/>
            <person name="Kopec K.O."/>
            <person name="Synnott J.M."/>
            <person name="Choo C."/>
            <person name="Paponov I."/>
            <person name="Finkler A."/>
            <person name="Soon Heng Tan C."/>
            <person name="Hutchins A.P."/>
            <person name="Weinmeier T."/>
            <person name="Rattei T."/>
            <person name="Chu J.S."/>
            <person name="Gimenez G."/>
            <person name="Irimia M."/>
            <person name="Rigden D.J."/>
            <person name="Fitzpatrick D.A."/>
            <person name="Lorenzo-Morales J."/>
            <person name="Bateman A."/>
            <person name="Chiu C.H."/>
            <person name="Tang P."/>
            <person name="Hegemann P."/>
            <person name="Fromm H."/>
            <person name="Raoult D."/>
            <person name="Greub G."/>
            <person name="Miranda-Saavedra D."/>
            <person name="Chen N."/>
            <person name="Nash P."/>
            <person name="Ginger M.L."/>
            <person name="Horn M."/>
            <person name="Schaap P."/>
            <person name="Caler L."/>
            <person name="Loftus B."/>
        </authorList>
    </citation>
    <scope>NUCLEOTIDE SEQUENCE [LARGE SCALE GENOMIC DNA]</scope>
    <source>
        <strain evidence="12 13">Neff</strain>
    </source>
</reference>
<dbReference type="InterPro" id="IPR000980">
    <property type="entry name" value="SH2"/>
</dbReference>
<comment type="subcellular location">
    <subcellularLocation>
        <location evidence="1">Nucleus</location>
    </subcellularLocation>
</comment>
<dbReference type="GO" id="GO:0003700">
    <property type="term" value="F:DNA-binding transcription factor activity"/>
    <property type="evidence" value="ECO:0007669"/>
    <property type="project" value="InterPro"/>
</dbReference>
<organism evidence="12 13">
    <name type="scientific">Acanthamoeba castellanii (strain ATCC 30010 / Neff)</name>
    <dbReference type="NCBI Taxonomy" id="1257118"/>
    <lineage>
        <taxon>Eukaryota</taxon>
        <taxon>Amoebozoa</taxon>
        <taxon>Discosea</taxon>
        <taxon>Longamoebia</taxon>
        <taxon>Centramoebida</taxon>
        <taxon>Acanthamoebidae</taxon>
        <taxon>Acanthamoeba</taxon>
    </lineage>
</organism>
<keyword evidence="3 8" id="KW-0727">SH2 domain</keyword>
<dbReference type="InterPro" id="IPR015988">
    <property type="entry name" value="STAT_TF_CC"/>
</dbReference>
<dbReference type="GeneID" id="14918330"/>
<dbReference type="STRING" id="1257118.L8GWB9"/>
<dbReference type="Pfam" id="PF17901">
    <property type="entry name" value="EF-hand_12"/>
    <property type="match status" value="1"/>
</dbReference>
<dbReference type="Gene3D" id="2.60.40.340">
    <property type="entry name" value="Rel homology domain (RHD), DNA-binding domain"/>
    <property type="match status" value="1"/>
</dbReference>
<feature type="domain" description="SH2" evidence="11">
    <location>
        <begin position="441"/>
        <end position="524"/>
    </location>
</feature>
<dbReference type="AlphaFoldDB" id="L8GWB9"/>